<evidence type="ECO:0000313" key="2">
    <source>
        <dbReference type="Proteomes" id="UP001221411"/>
    </source>
</evidence>
<organism evidence="1 2">
    <name type="scientific">Polyangium mundeleinium</name>
    <dbReference type="NCBI Taxonomy" id="2995306"/>
    <lineage>
        <taxon>Bacteria</taxon>
        <taxon>Pseudomonadati</taxon>
        <taxon>Myxococcota</taxon>
        <taxon>Polyangia</taxon>
        <taxon>Polyangiales</taxon>
        <taxon>Polyangiaceae</taxon>
        <taxon>Polyangium</taxon>
    </lineage>
</organism>
<proteinExistence type="predicted"/>
<reference evidence="1 2" key="1">
    <citation type="submission" date="2022-11" db="EMBL/GenBank/DDBJ databases">
        <title>Minimal conservation of predation-associated metabolite biosynthetic gene clusters underscores biosynthetic potential of Myxococcota including descriptions for ten novel species: Archangium lansinium sp. nov., Myxococcus landrumus sp. nov., Nannocystis bai.</title>
        <authorList>
            <person name="Ahearne A."/>
            <person name="Stevens C."/>
            <person name="Dowd S."/>
        </authorList>
    </citation>
    <scope>NUCLEOTIDE SEQUENCE [LARGE SCALE GENOMIC DNA]</scope>
    <source>
        <strain evidence="1 2">RJM3</strain>
    </source>
</reference>
<name>A0ABT5EP08_9BACT</name>
<dbReference type="Proteomes" id="UP001221411">
    <property type="component" value="Unassembled WGS sequence"/>
</dbReference>
<evidence type="ECO:0000313" key="1">
    <source>
        <dbReference type="EMBL" id="MDC0743582.1"/>
    </source>
</evidence>
<gene>
    <name evidence="1" type="ORF">POL67_19805</name>
</gene>
<sequence>MTALRRVAPRAARRLWFLAMRTASLKSARRASVGLVGMLSGASVTACQTSCSASAVLTAGTRSRRNQCGSWAA</sequence>
<comment type="caution">
    <text evidence="1">The sequence shown here is derived from an EMBL/GenBank/DDBJ whole genome shotgun (WGS) entry which is preliminary data.</text>
</comment>
<keyword evidence="2" id="KW-1185">Reference proteome</keyword>
<protein>
    <submittedName>
        <fullName evidence="1">Uncharacterized protein</fullName>
    </submittedName>
</protein>
<dbReference type="RefSeq" id="WP_271919260.1">
    <property type="nucleotide sequence ID" value="NZ_JAQNDO010000001.1"/>
</dbReference>
<dbReference type="EMBL" id="JAQNDO010000001">
    <property type="protein sequence ID" value="MDC0743582.1"/>
    <property type="molecule type" value="Genomic_DNA"/>
</dbReference>
<accession>A0ABT5EP08</accession>